<evidence type="ECO:0000313" key="4">
    <source>
        <dbReference type="Proteomes" id="UP000663505"/>
    </source>
</evidence>
<dbReference type="PROSITE" id="PS51257">
    <property type="entry name" value="PROKAR_LIPOPROTEIN"/>
    <property type="match status" value="1"/>
</dbReference>
<gene>
    <name evidence="3" type="ORF">JZ786_12535</name>
</gene>
<dbReference type="EMBL" id="CP071182">
    <property type="protein sequence ID" value="QSO45419.1"/>
    <property type="molecule type" value="Genomic_DNA"/>
</dbReference>
<proteinExistence type="predicted"/>
<dbReference type="AlphaFoldDB" id="A0A9X7VVM5"/>
<feature type="chain" id="PRO_5040889003" evidence="2">
    <location>
        <begin position="24"/>
        <end position="456"/>
    </location>
</feature>
<keyword evidence="2" id="KW-0732">Signal</keyword>
<dbReference type="CDD" id="cd13585">
    <property type="entry name" value="PBP2_TMBP_like"/>
    <property type="match status" value="1"/>
</dbReference>
<dbReference type="RefSeq" id="WP_206654787.1">
    <property type="nucleotide sequence ID" value="NZ_CP071182.1"/>
</dbReference>
<evidence type="ECO:0000256" key="1">
    <source>
        <dbReference type="SAM" id="MobiDB-lite"/>
    </source>
</evidence>
<dbReference type="Gene3D" id="3.40.190.10">
    <property type="entry name" value="Periplasmic binding protein-like II"/>
    <property type="match status" value="1"/>
</dbReference>
<feature type="signal peptide" evidence="2">
    <location>
        <begin position="1"/>
        <end position="23"/>
    </location>
</feature>
<feature type="region of interest" description="Disordered" evidence="1">
    <location>
        <begin position="29"/>
        <end position="52"/>
    </location>
</feature>
<dbReference type="SUPFAM" id="SSF53850">
    <property type="entry name" value="Periplasmic binding protein-like II"/>
    <property type="match status" value="1"/>
</dbReference>
<dbReference type="Pfam" id="PF01547">
    <property type="entry name" value="SBP_bac_1"/>
    <property type="match status" value="1"/>
</dbReference>
<reference evidence="3 4" key="1">
    <citation type="submission" date="2021-02" db="EMBL/GenBank/DDBJ databases">
        <title>Alicyclobacillus curvatus sp. nov. and Alicyclobacillus mengziensis sp. nov., two acidophilic bacteria isolated from acid mine drainage.</title>
        <authorList>
            <person name="Huang Y."/>
        </authorList>
    </citation>
    <scope>NUCLEOTIDE SEQUENCE [LARGE SCALE GENOMIC DNA]</scope>
    <source>
        <strain evidence="3 4">S30H14</strain>
    </source>
</reference>
<evidence type="ECO:0000313" key="3">
    <source>
        <dbReference type="EMBL" id="QSO45419.1"/>
    </source>
</evidence>
<protein>
    <submittedName>
        <fullName evidence="3">Sugar ABC transporter substrate-binding protein</fullName>
    </submittedName>
</protein>
<sequence>MRSKFKRVGIAGMGVLGITALLAGCGSGSSSSSSGGPGSSNAVNSSSSSGPTTKPVTLKVMGWNIAEGTLVSDEVLFKKLHPNVSFNNVTVDSTTNTYTKYNAELAAGADVPDVMIVETSQAASFLKKFPNSFLNLTSYMTPLKSDFAASKWPALTMNGKIYGVPWDVGPAMVFYRTDLFKQAGINPSSIKTWADYIAAGKKLTQHFGGKVKMTTASYANDGLFKLLLNEQGSYYFNQKGDITLTTPAAQTAVSIEKKMWDAGILMHVPSANGWNDTIKAFVNNQIASAIMGIWYVGTIEGSAPSQSGKWAVMPLPAVTPGGNQAANSGGSNLMISATTQHPKTAEEFAQFCMTNSKALDISMKNGIYPSYLPYLKSSPLISQAQPFFGGQKVFQIASNEVSKIAPANHTSDFTVAENYVDTALGQIFTNKSSISQGLNSAANKLAQETGRKIVSQ</sequence>
<dbReference type="InterPro" id="IPR050490">
    <property type="entry name" value="Bact_solute-bd_prot1"/>
</dbReference>
<name>A0A9X7VVM5_9BACL</name>
<keyword evidence="4" id="KW-1185">Reference proteome</keyword>
<organism evidence="3 4">
    <name type="scientific">Alicyclobacillus mengziensis</name>
    <dbReference type="NCBI Taxonomy" id="2931921"/>
    <lineage>
        <taxon>Bacteria</taxon>
        <taxon>Bacillati</taxon>
        <taxon>Bacillota</taxon>
        <taxon>Bacilli</taxon>
        <taxon>Bacillales</taxon>
        <taxon>Alicyclobacillaceae</taxon>
        <taxon>Alicyclobacillus</taxon>
    </lineage>
</organism>
<dbReference type="PANTHER" id="PTHR43649:SF32">
    <property type="entry name" value="SUGAR BINDING SECRETED PROTEIN"/>
    <property type="match status" value="1"/>
</dbReference>
<dbReference type="InterPro" id="IPR006059">
    <property type="entry name" value="SBP"/>
</dbReference>
<dbReference type="PANTHER" id="PTHR43649">
    <property type="entry name" value="ARABINOSE-BINDING PROTEIN-RELATED"/>
    <property type="match status" value="1"/>
</dbReference>
<accession>A0A9X7VVM5</accession>
<evidence type="ECO:0000256" key="2">
    <source>
        <dbReference type="SAM" id="SignalP"/>
    </source>
</evidence>
<dbReference type="KEGG" id="afx:JZ786_12535"/>
<dbReference type="Proteomes" id="UP000663505">
    <property type="component" value="Chromosome"/>
</dbReference>
<feature type="compositionally biased region" description="Low complexity" evidence="1">
    <location>
        <begin position="29"/>
        <end position="50"/>
    </location>
</feature>